<dbReference type="SUPFAM" id="SSF56672">
    <property type="entry name" value="DNA/RNA polymerases"/>
    <property type="match status" value="1"/>
</dbReference>
<accession>A0A6J4KBL3</accession>
<dbReference type="EMBL" id="CADCTS010000194">
    <property type="protein sequence ID" value="CAA9301472.1"/>
    <property type="molecule type" value="Genomic_DNA"/>
</dbReference>
<dbReference type="GO" id="GO:0003887">
    <property type="term" value="F:DNA-directed DNA polymerase activity"/>
    <property type="evidence" value="ECO:0007669"/>
    <property type="project" value="UniProtKB-EC"/>
</dbReference>
<keyword evidence="3" id="KW-0808">Transferase</keyword>
<protein>
    <recommendedName>
        <fullName evidence="1">DNA-directed DNA polymerase</fullName>
        <ecNumber evidence="1">2.7.7.7</ecNumber>
    </recommendedName>
</protein>
<proteinExistence type="predicted"/>
<comment type="catalytic activity">
    <reaction evidence="2">
        <text>DNA(n) + a 2'-deoxyribonucleoside 5'-triphosphate = DNA(n+1) + diphosphate</text>
        <dbReference type="Rhea" id="RHEA:22508"/>
        <dbReference type="Rhea" id="RHEA-COMP:17339"/>
        <dbReference type="Rhea" id="RHEA-COMP:17340"/>
        <dbReference type="ChEBI" id="CHEBI:33019"/>
        <dbReference type="ChEBI" id="CHEBI:61560"/>
        <dbReference type="ChEBI" id="CHEBI:173112"/>
        <dbReference type="EC" id="2.7.7.7"/>
    </reaction>
</comment>
<evidence type="ECO:0000256" key="1">
    <source>
        <dbReference type="ARBA" id="ARBA00012417"/>
    </source>
</evidence>
<dbReference type="PANTHER" id="PTHR10133:SF27">
    <property type="entry name" value="DNA POLYMERASE NU"/>
    <property type="match status" value="1"/>
</dbReference>
<sequence length="142" mass="15780">MVTTWLGRSSPPPPPSWHLVQQRASLPEATAADQRRARSQARDQGRFTRNFVVQGTAAEWALCWLADLRRRLRTLAPVEGVRPVLVYFLHDEVIVETPAELAGAVEEAVRAAARRAGELLFGRFPVEFALDVQCVQSYAEAG</sequence>
<dbReference type="InterPro" id="IPR002298">
    <property type="entry name" value="DNA_polymerase_A"/>
</dbReference>
<evidence type="ECO:0000256" key="2">
    <source>
        <dbReference type="ARBA" id="ARBA00049244"/>
    </source>
</evidence>
<reference evidence="3" key="1">
    <citation type="submission" date="2020-02" db="EMBL/GenBank/DDBJ databases">
        <authorList>
            <person name="Meier V. D."/>
        </authorList>
    </citation>
    <scope>NUCLEOTIDE SEQUENCE</scope>
    <source>
        <strain evidence="3">AVDCRST_MAG48</strain>
    </source>
</reference>
<dbReference type="PANTHER" id="PTHR10133">
    <property type="entry name" value="DNA POLYMERASE I"/>
    <property type="match status" value="1"/>
</dbReference>
<evidence type="ECO:0000313" key="3">
    <source>
        <dbReference type="EMBL" id="CAA9301472.1"/>
    </source>
</evidence>
<name>A0A6J4KBL3_9ACTN</name>
<dbReference type="Gene3D" id="3.30.70.370">
    <property type="match status" value="1"/>
</dbReference>
<organism evidence="3">
    <name type="scientific">uncultured Friedmanniella sp</name>
    <dbReference type="NCBI Taxonomy" id="335381"/>
    <lineage>
        <taxon>Bacteria</taxon>
        <taxon>Bacillati</taxon>
        <taxon>Actinomycetota</taxon>
        <taxon>Actinomycetes</taxon>
        <taxon>Propionibacteriales</taxon>
        <taxon>Nocardioidaceae</taxon>
        <taxon>Friedmanniella</taxon>
        <taxon>environmental samples</taxon>
    </lineage>
</organism>
<gene>
    <name evidence="3" type="ORF">AVDCRST_MAG48-1358</name>
</gene>
<dbReference type="EC" id="2.7.7.7" evidence="1"/>
<dbReference type="InterPro" id="IPR043502">
    <property type="entry name" value="DNA/RNA_pol_sf"/>
</dbReference>
<dbReference type="GO" id="GO:0006302">
    <property type="term" value="P:double-strand break repair"/>
    <property type="evidence" value="ECO:0007669"/>
    <property type="project" value="TreeGrafter"/>
</dbReference>
<keyword evidence="3" id="KW-0548">Nucleotidyltransferase</keyword>
<dbReference type="AlphaFoldDB" id="A0A6J4KBL3"/>
<dbReference type="GO" id="GO:0006261">
    <property type="term" value="P:DNA-templated DNA replication"/>
    <property type="evidence" value="ECO:0007669"/>
    <property type="project" value="InterPro"/>
</dbReference>